<dbReference type="NCBIfam" id="NF002436">
    <property type="entry name" value="PRK01584.1"/>
    <property type="match status" value="1"/>
</dbReference>
<dbReference type="SMART" id="SM00863">
    <property type="entry name" value="tRNA_SAD"/>
    <property type="match status" value="1"/>
</dbReference>
<dbReference type="InterPro" id="IPR002318">
    <property type="entry name" value="Ala-tRNA-lgiase_IIc"/>
</dbReference>
<dbReference type="Pfam" id="PF01411">
    <property type="entry name" value="tRNA-synt_2c"/>
    <property type="match status" value="1"/>
</dbReference>
<gene>
    <name evidence="13" type="ORF">ESZ91_04465</name>
</gene>
<evidence type="ECO:0000256" key="3">
    <source>
        <dbReference type="ARBA" id="ARBA00022555"/>
    </source>
</evidence>
<dbReference type="InterPro" id="IPR045864">
    <property type="entry name" value="aa-tRNA-synth_II/BPL/LPL"/>
</dbReference>
<dbReference type="InterPro" id="IPR012947">
    <property type="entry name" value="tRNA_SAD"/>
</dbReference>
<dbReference type="Proteomes" id="UP000291269">
    <property type="component" value="Unassembled WGS sequence"/>
</dbReference>
<name>A0A4Q2KAJ9_9FIRM</name>
<dbReference type="EMBL" id="SDOZ01000002">
    <property type="protein sequence ID" value="RXZ61654.1"/>
    <property type="molecule type" value="Genomic_DNA"/>
</dbReference>
<evidence type="ECO:0000256" key="10">
    <source>
        <dbReference type="ARBA" id="ARBA00024779"/>
    </source>
</evidence>
<proteinExistence type="inferred from homology"/>
<evidence type="ECO:0000313" key="14">
    <source>
        <dbReference type="Proteomes" id="UP000291269"/>
    </source>
</evidence>
<comment type="function">
    <text evidence="10">Catalyzes the attachment of alanine to tRNA(Ala) in a two-step reaction: alanine is first activated by ATP to form Ala-AMP and then transferred to the acceptor end of tRNA(Ala). Also edits incorrectly charged Ser-tRNA(Ala) and Gly-tRNA(Ala) via its editing domain.</text>
</comment>
<evidence type="ECO:0000256" key="6">
    <source>
        <dbReference type="ARBA" id="ARBA00022840"/>
    </source>
</evidence>
<dbReference type="InterPro" id="IPR018162">
    <property type="entry name" value="Ala-tRNA-ligase_IIc_anticod-bd"/>
</dbReference>
<dbReference type="PANTHER" id="PTHR11777:SF9">
    <property type="entry name" value="ALANINE--TRNA LIGASE, CYTOPLASMIC"/>
    <property type="match status" value="1"/>
</dbReference>
<protein>
    <recommendedName>
        <fullName evidence="2">alanine--tRNA ligase</fullName>
        <ecNumber evidence="2">6.1.1.7</ecNumber>
    </recommendedName>
</protein>
<dbReference type="GO" id="GO:0140096">
    <property type="term" value="F:catalytic activity, acting on a protein"/>
    <property type="evidence" value="ECO:0007669"/>
    <property type="project" value="UniProtKB-ARBA"/>
</dbReference>
<comment type="caution">
    <text evidence="13">The sequence shown here is derived from an EMBL/GenBank/DDBJ whole genome shotgun (WGS) entry which is preliminary data.</text>
</comment>
<keyword evidence="14" id="KW-1185">Reference proteome</keyword>
<evidence type="ECO:0000256" key="9">
    <source>
        <dbReference type="ARBA" id="ARBA00023146"/>
    </source>
</evidence>
<keyword evidence="3" id="KW-0820">tRNA-binding</keyword>
<evidence type="ECO:0000256" key="11">
    <source>
        <dbReference type="ARBA" id="ARBA00048300"/>
    </source>
</evidence>
<dbReference type="GO" id="GO:0005524">
    <property type="term" value="F:ATP binding"/>
    <property type="evidence" value="ECO:0007669"/>
    <property type="project" value="UniProtKB-KW"/>
</dbReference>
<dbReference type="FunFam" id="3.30.980.10:FF:000004">
    <property type="entry name" value="Alanine--tRNA ligase, cytoplasmic"/>
    <property type="match status" value="1"/>
</dbReference>
<keyword evidence="5" id="KW-0547">Nucleotide-binding</keyword>
<dbReference type="InterPro" id="IPR018164">
    <property type="entry name" value="Ala-tRNA-synth_IIc_N"/>
</dbReference>
<keyword evidence="7" id="KW-0694">RNA-binding</keyword>
<dbReference type="EC" id="6.1.1.7" evidence="2"/>
<accession>A0A4Q2KAJ9</accession>
<evidence type="ECO:0000313" key="13">
    <source>
        <dbReference type="EMBL" id="RXZ61654.1"/>
    </source>
</evidence>
<dbReference type="SUPFAM" id="SSF55681">
    <property type="entry name" value="Class II aaRS and biotin synthetases"/>
    <property type="match status" value="1"/>
</dbReference>
<dbReference type="CDD" id="cd00673">
    <property type="entry name" value="AlaRS_core"/>
    <property type="match status" value="1"/>
</dbReference>
<dbReference type="InterPro" id="IPR018165">
    <property type="entry name" value="Ala-tRNA-synth_IIc_core"/>
</dbReference>
<dbReference type="InterPro" id="IPR050058">
    <property type="entry name" value="Ala-tRNA_ligase"/>
</dbReference>
<reference evidence="13 14" key="1">
    <citation type="journal article" date="2019" name="Gut">
        <title>Antibiotics-induced monodominance of a novel gut bacterial order.</title>
        <authorList>
            <person name="Hildebrand F."/>
            <person name="Moitinho-Silva L."/>
            <person name="Blasche S."/>
            <person name="Jahn M.T."/>
            <person name="Gossmann T.I."/>
            <person name="Heuerta-Cepas J."/>
            <person name="Hercog R."/>
            <person name="Luetge M."/>
            <person name="Bahram M."/>
            <person name="Pryszlak A."/>
            <person name="Alves R.J."/>
            <person name="Waszak S.M."/>
            <person name="Zhu A."/>
            <person name="Ye L."/>
            <person name="Costea P.I."/>
            <person name="Aalvink S."/>
            <person name="Belzer C."/>
            <person name="Forslund S.K."/>
            <person name="Sunagawa S."/>
            <person name="Hentschel U."/>
            <person name="Merten C."/>
            <person name="Patil K.R."/>
            <person name="Benes V."/>
            <person name="Bork P."/>
        </authorList>
    </citation>
    <scope>NUCLEOTIDE SEQUENCE [LARGE SCALE GENOMIC DNA]</scope>
    <source>
        <strain evidence="13 14">HDS1380</strain>
    </source>
</reference>
<evidence type="ECO:0000256" key="8">
    <source>
        <dbReference type="ARBA" id="ARBA00022917"/>
    </source>
</evidence>
<dbReference type="GO" id="GO:0000049">
    <property type="term" value="F:tRNA binding"/>
    <property type="evidence" value="ECO:0007669"/>
    <property type="project" value="UniProtKB-KW"/>
</dbReference>
<evidence type="ECO:0000256" key="5">
    <source>
        <dbReference type="ARBA" id="ARBA00022741"/>
    </source>
</evidence>
<evidence type="ECO:0000256" key="4">
    <source>
        <dbReference type="ARBA" id="ARBA00022598"/>
    </source>
</evidence>
<dbReference type="PANTHER" id="PTHR11777">
    <property type="entry name" value="ALANYL-TRNA SYNTHETASE"/>
    <property type="match status" value="1"/>
</dbReference>
<dbReference type="PRINTS" id="PR00980">
    <property type="entry name" value="TRNASYNTHALA"/>
</dbReference>
<dbReference type="PROSITE" id="PS50860">
    <property type="entry name" value="AA_TRNA_LIGASE_II_ALA"/>
    <property type="match status" value="1"/>
</dbReference>
<sequence length="631" mass="71193">MRSRTPKRDIRLRANKRREEYLKMITSKQLRNKWISFYESKGHVNIGAVSLIGDGSTGVMFNVAGMQPLMPYLLGQPHPAGKRLCNVQGCVRTVDIESVGDASHFTFFEMMGNWSLGDYFKKEKTAWSFELLTKEFGLDKDKLCSTVFAGNESAPRDEETAKFLEELGIRKENIFYLDKSNNWWELEGTVGTPCGPDNEWFYPLHDEKCCDTCDINCACGRYVEIGNDVYMQYKKLEGGKYAPLENKNVDTGFGLDRMLAFLNGLTDGYKTDLFSGVIAYLEKISGKRYDDGGEAQKAMRIIADHTRTSVMLIGDVNGIVPSNTGAGYILRRLMRRAVRYARTLGIESKELLNAAKIFIEEVYNEAYPLLPEKEEYILQEFSREIERFEATLEKGIKEFEKCVNGIERKNEFMSKQNPDYVKESAIGGKQAFKLYDTYGFPLELTEELAAERGYTVDAAGFEAAFKEHQQKSHAVAEGQFKGGLADTGEATTRLHTATHLLNAALKKVLSPDINQKGSNITPERLRFDFNFSRPLTEEEIREVEALVNEKIKEDIPVVFAEMPYEQAREEGITGVFDSKYGEVVKTYSIGGFSREMCGGPHVGRTGELGTFKIVKEQSSASGIRRIKAVLE</sequence>
<comment type="catalytic activity">
    <reaction evidence="11">
        <text>tRNA(Ala) + L-alanine + ATP = L-alanyl-tRNA(Ala) + AMP + diphosphate</text>
        <dbReference type="Rhea" id="RHEA:12540"/>
        <dbReference type="Rhea" id="RHEA-COMP:9657"/>
        <dbReference type="Rhea" id="RHEA-COMP:9923"/>
        <dbReference type="ChEBI" id="CHEBI:30616"/>
        <dbReference type="ChEBI" id="CHEBI:33019"/>
        <dbReference type="ChEBI" id="CHEBI:57972"/>
        <dbReference type="ChEBI" id="CHEBI:78442"/>
        <dbReference type="ChEBI" id="CHEBI:78497"/>
        <dbReference type="ChEBI" id="CHEBI:456215"/>
        <dbReference type="EC" id="6.1.1.7"/>
    </reaction>
</comment>
<dbReference type="Gene3D" id="3.30.930.10">
    <property type="entry name" value="Bira Bifunctional Protein, Domain 2"/>
    <property type="match status" value="1"/>
</dbReference>
<evidence type="ECO:0000256" key="1">
    <source>
        <dbReference type="ARBA" id="ARBA00008226"/>
    </source>
</evidence>
<keyword evidence="4 13" id="KW-0436">Ligase</keyword>
<dbReference type="GO" id="GO:0002161">
    <property type="term" value="F:aminoacyl-tRNA deacylase activity"/>
    <property type="evidence" value="ECO:0007669"/>
    <property type="project" value="TreeGrafter"/>
</dbReference>
<keyword evidence="8" id="KW-0648">Protein biosynthesis</keyword>
<dbReference type="Gene3D" id="3.30.980.10">
    <property type="entry name" value="Threonyl-trna Synthetase, Chain A, domain 2"/>
    <property type="match status" value="1"/>
</dbReference>
<evidence type="ECO:0000259" key="12">
    <source>
        <dbReference type="PROSITE" id="PS50860"/>
    </source>
</evidence>
<dbReference type="Gene3D" id="3.30.54.20">
    <property type="match status" value="1"/>
</dbReference>
<dbReference type="GO" id="GO:0016740">
    <property type="term" value="F:transferase activity"/>
    <property type="evidence" value="ECO:0007669"/>
    <property type="project" value="UniProtKB-ARBA"/>
</dbReference>
<dbReference type="GO" id="GO:0005737">
    <property type="term" value="C:cytoplasm"/>
    <property type="evidence" value="ECO:0007669"/>
    <property type="project" value="InterPro"/>
</dbReference>
<feature type="domain" description="Alanyl-transfer RNA synthetases family profile" evidence="12">
    <location>
        <begin position="25"/>
        <end position="631"/>
    </location>
</feature>
<dbReference type="SUPFAM" id="SSF101353">
    <property type="entry name" value="Putative anticodon-binding domain of alanyl-tRNA synthetase (AlaRS)"/>
    <property type="match status" value="1"/>
</dbReference>
<evidence type="ECO:0000256" key="2">
    <source>
        <dbReference type="ARBA" id="ARBA00013168"/>
    </source>
</evidence>
<dbReference type="AlphaFoldDB" id="A0A4Q2KAJ9"/>
<dbReference type="OrthoDB" id="9803884at2"/>
<keyword evidence="6" id="KW-0067">ATP-binding</keyword>
<organism evidence="13 14">
    <name type="scientific">Candidatus Borkfalkia ceftriaxoniphila</name>
    <dbReference type="NCBI Taxonomy" id="2508949"/>
    <lineage>
        <taxon>Bacteria</taxon>
        <taxon>Bacillati</taxon>
        <taxon>Bacillota</taxon>
        <taxon>Clostridia</taxon>
        <taxon>Christensenellales</taxon>
        <taxon>Christensenellaceae</taxon>
        <taxon>Candidatus Borkfalkia</taxon>
    </lineage>
</organism>
<keyword evidence="9" id="KW-0030">Aminoacyl-tRNA synthetase</keyword>
<evidence type="ECO:0000256" key="7">
    <source>
        <dbReference type="ARBA" id="ARBA00022884"/>
    </source>
</evidence>
<dbReference type="SUPFAM" id="SSF55186">
    <property type="entry name" value="ThrRS/AlaRS common domain"/>
    <property type="match status" value="1"/>
</dbReference>
<dbReference type="GO" id="GO:0006419">
    <property type="term" value="P:alanyl-tRNA aminoacylation"/>
    <property type="evidence" value="ECO:0007669"/>
    <property type="project" value="InterPro"/>
</dbReference>
<dbReference type="GO" id="GO:0004813">
    <property type="term" value="F:alanine-tRNA ligase activity"/>
    <property type="evidence" value="ECO:0007669"/>
    <property type="project" value="UniProtKB-EC"/>
</dbReference>
<comment type="similarity">
    <text evidence="1">Belongs to the class-II aminoacyl-tRNA synthetase family.</text>
</comment>
<dbReference type="InterPro" id="IPR018163">
    <property type="entry name" value="Thr/Ala-tRNA-synth_IIc_edit"/>
</dbReference>
<dbReference type="Pfam" id="PF07973">
    <property type="entry name" value="tRNA_SAD"/>
    <property type="match status" value="1"/>
</dbReference>